<keyword evidence="3 5" id="KW-0067">ATP-binding</keyword>
<feature type="domain" description="ABC transporter" evidence="4">
    <location>
        <begin position="4"/>
        <end position="234"/>
    </location>
</feature>
<dbReference type="Pfam" id="PF00005">
    <property type="entry name" value="ABC_tran"/>
    <property type="match status" value="1"/>
</dbReference>
<keyword evidence="6" id="KW-1185">Reference proteome</keyword>
<evidence type="ECO:0000313" key="5">
    <source>
        <dbReference type="EMBL" id="NBD23369.1"/>
    </source>
</evidence>
<organism evidence="5 6">
    <name type="scientific">Paenibacillus glycinis</name>
    <dbReference type="NCBI Taxonomy" id="2697035"/>
    <lineage>
        <taxon>Bacteria</taxon>
        <taxon>Bacillati</taxon>
        <taxon>Bacillota</taxon>
        <taxon>Bacilli</taxon>
        <taxon>Bacillales</taxon>
        <taxon>Paenibacillaceae</taxon>
        <taxon>Paenibacillus</taxon>
    </lineage>
</organism>
<evidence type="ECO:0000259" key="4">
    <source>
        <dbReference type="PROSITE" id="PS50893"/>
    </source>
</evidence>
<dbReference type="InterPro" id="IPR027417">
    <property type="entry name" value="P-loop_NTPase"/>
</dbReference>
<evidence type="ECO:0000256" key="3">
    <source>
        <dbReference type="ARBA" id="ARBA00022840"/>
    </source>
</evidence>
<sequence length="248" mass="26913">MSILAFTDLTKTVAGGRTLFTRITASVEEPESVALIAPSGQGKSTLLRLLALLDAPTAGELRLEGKAASGWQPQSWRRRAAYVAQQSVMLPGSVAHNLSTCSRLHDTPFDRELAARLMEAVSLSSTDWEKNADELSGGEKQRVSLVRSLLGEPAVLLLDEITASLDQHCKLAVEKLLTEMQAAAKATLIWVSHDLEQARRVSSRVWFLADGSLADCGTEDFFRRPPSLAAERFLSRQGRNEDAGEGGP</sequence>
<dbReference type="InterPro" id="IPR003593">
    <property type="entry name" value="AAA+_ATPase"/>
</dbReference>
<dbReference type="PANTHER" id="PTHR43423:SF1">
    <property type="entry name" value="ABC TRANSPORTER I FAMILY MEMBER 17"/>
    <property type="match status" value="1"/>
</dbReference>
<dbReference type="PROSITE" id="PS50893">
    <property type="entry name" value="ABC_TRANSPORTER_2"/>
    <property type="match status" value="1"/>
</dbReference>
<gene>
    <name evidence="5" type="ORF">GT019_05750</name>
</gene>
<dbReference type="SUPFAM" id="SSF52540">
    <property type="entry name" value="P-loop containing nucleoside triphosphate hydrolases"/>
    <property type="match status" value="1"/>
</dbReference>
<proteinExistence type="predicted"/>
<dbReference type="InterPro" id="IPR017871">
    <property type="entry name" value="ABC_transporter-like_CS"/>
</dbReference>
<dbReference type="PROSITE" id="PS00211">
    <property type="entry name" value="ABC_TRANSPORTER_1"/>
    <property type="match status" value="1"/>
</dbReference>
<evidence type="ECO:0000256" key="1">
    <source>
        <dbReference type="ARBA" id="ARBA00022448"/>
    </source>
</evidence>
<comment type="caution">
    <text evidence="5">The sequence shown here is derived from an EMBL/GenBank/DDBJ whole genome shotgun (WGS) entry which is preliminary data.</text>
</comment>
<dbReference type="Proteomes" id="UP000665561">
    <property type="component" value="Unassembled WGS sequence"/>
</dbReference>
<dbReference type="EMBL" id="JAAAMV010000002">
    <property type="protein sequence ID" value="NBD23369.1"/>
    <property type="molecule type" value="Genomic_DNA"/>
</dbReference>
<accession>A0ABW9XLN4</accession>
<dbReference type="PANTHER" id="PTHR43423">
    <property type="entry name" value="ABC TRANSPORTER I FAMILY MEMBER 17"/>
    <property type="match status" value="1"/>
</dbReference>
<dbReference type="InterPro" id="IPR003439">
    <property type="entry name" value="ABC_transporter-like_ATP-bd"/>
</dbReference>
<dbReference type="GO" id="GO:0005524">
    <property type="term" value="F:ATP binding"/>
    <property type="evidence" value="ECO:0007669"/>
    <property type="project" value="UniProtKB-KW"/>
</dbReference>
<evidence type="ECO:0000256" key="2">
    <source>
        <dbReference type="ARBA" id="ARBA00022741"/>
    </source>
</evidence>
<name>A0ABW9XLN4_9BACL</name>
<evidence type="ECO:0000313" key="6">
    <source>
        <dbReference type="Proteomes" id="UP000665561"/>
    </source>
</evidence>
<keyword evidence="1" id="KW-0813">Transport</keyword>
<dbReference type="RefSeq" id="WP_161741788.1">
    <property type="nucleotide sequence ID" value="NZ_JAAAMV010000002.1"/>
</dbReference>
<keyword evidence="2" id="KW-0547">Nucleotide-binding</keyword>
<reference evidence="5 6" key="1">
    <citation type="submission" date="2020-01" db="EMBL/GenBank/DDBJ databases">
        <title>Paenibacillus soybeanensis sp. nov. isolated from the nodules of soybean (Glycine max(L.) Merr).</title>
        <authorList>
            <person name="Wang H."/>
        </authorList>
    </citation>
    <scope>NUCLEOTIDE SEQUENCE [LARGE SCALE GENOMIC DNA]</scope>
    <source>
        <strain evidence="5 6">T1</strain>
    </source>
</reference>
<dbReference type="SMART" id="SM00382">
    <property type="entry name" value="AAA"/>
    <property type="match status" value="1"/>
</dbReference>
<protein>
    <submittedName>
        <fullName evidence="5">ATP-binding cassette domain-containing protein</fullName>
    </submittedName>
</protein>
<dbReference type="Gene3D" id="3.40.50.300">
    <property type="entry name" value="P-loop containing nucleotide triphosphate hydrolases"/>
    <property type="match status" value="1"/>
</dbReference>